<reference evidence="2" key="2">
    <citation type="submission" date="2019-06" db="EMBL/GenBank/DDBJ databases">
        <title>Genomics analysis of Aphanomyces spp. identifies a new class of oomycete effector associated with host adaptation.</title>
        <authorList>
            <person name="Gaulin E."/>
        </authorList>
    </citation>
    <scope>NUCLEOTIDE SEQUENCE</scope>
    <source>
        <strain evidence="2">CBS 578.67</strain>
    </source>
</reference>
<feature type="compositionally biased region" description="Basic and acidic residues" evidence="1">
    <location>
        <begin position="355"/>
        <end position="364"/>
    </location>
</feature>
<dbReference type="AlphaFoldDB" id="A0A485L6H7"/>
<gene>
    <name evidence="3" type="primary">Aste57867_16842</name>
    <name evidence="2" type="ORF">As57867_016784</name>
    <name evidence="3" type="ORF">ASTE57867_16842</name>
</gene>
<dbReference type="OrthoDB" id="63671at2759"/>
<evidence type="ECO:0000313" key="2">
    <source>
        <dbReference type="EMBL" id="KAF0692000.1"/>
    </source>
</evidence>
<proteinExistence type="predicted"/>
<sequence length="371" mass="40704">MVQPPSALAHAVPAAAGAMAIGTLLSSIRARRLKSPSTLFVALGTGAGLFRFINHLRENGNSKLAAYLASLAFYGLCADNHRLIVFSYASIEALLQVYDDHRFLPTLLEHVAAFAATVRVGYTYLMHADWLPPSTVKLFDYQANIPSEHLVAFRRNLHVPSQSRCHTLHPEQSCRAFLTAGTLGLVQRSVQVFLPLQGLSVLANVLLKPHATVHWPKIVDQFARSIAFLTVAYMAPLSCSCAMPHFPHKPVALFAATIPYIALLVEPPKRRASVLKAIAAWALVTVLGQVKAIVAQHGVRRGARWRAMGALVYAMCMTRILQHPERQNPLAMQYLYGRSMKRRKPSTTSPTSQHDAAEGVDMAKEVAQPPL</sequence>
<organism evidence="3 4">
    <name type="scientific">Aphanomyces stellatus</name>
    <dbReference type="NCBI Taxonomy" id="120398"/>
    <lineage>
        <taxon>Eukaryota</taxon>
        <taxon>Sar</taxon>
        <taxon>Stramenopiles</taxon>
        <taxon>Oomycota</taxon>
        <taxon>Saprolegniomycetes</taxon>
        <taxon>Saprolegniales</taxon>
        <taxon>Verrucalvaceae</taxon>
        <taxon>Aphanomyces</taxon>
    </lineage>
</organism>
<evidence type="ECO:0000313" key="4">
    <source>
        <dbReference type="Proteomes" id="UP000332933"/>
    </source>
</evidence>
<protein>
    <submittedName>
        <fullName evidence="3">Aste57867_16842 protein</fullName>
    </submittedName>
</protein>
<evidence type="ECO:0000256" key="1">
    <source>
        <dbReference type="SAM" id="MobiDB-lite"/>
    </source>
</evidence>
<name>A0A485L6H7_9STRA</name>
<dbReference type="EMBL" id="VJMH01005995">
    <property type="protein sequence ID" value="KAF0692000.1"/>
    <property type="molecule type" value="Genomic_DNA"/>
</dbReference>
<feature type="region of interest" description="Disordered" evidence="1">
    <location>
        <begin position="341"/>
        <end position="371"/>
    </location>
</feature>
<evidence type="ECO:0000313" key="3">
    <source>
        <dbReference type="EMBL" id="VFT93606.1"/>
    </source>
</evidence>
<accession>A0A485L6H7</accession>
<dbReference type="Proteomes" id="UP000332933">
    <property type="component" value="Unassembled WGS sequence"/>
</dbReference>
<dbReference type="EMBL" id="CAADRA010006016">
    <property type="protein sequence ID" value="VFT93606.1"/>
    <property type="molecule type" value="Genomic_DNA"/>
</dbReference>
<reference evidence="3 4" key="1">
    <citation type="submission" date="2019-03" db="EMBL/GenBank/DDBJ databases">
        <authorList>
            <person name="Gaulin E."/>
            <person name="Dumas B."/>
        </authorList>
    </citation>
    <scope>NUCLEOTIDE SEQUENCE [LARGE SCALE GENOMIC DNA]</scope>
    <source>
        <strain evidence="3">CBS 568.67</strain>
    </source>
</reference>
<keyword evidence="4" id="KW-1185">Reference proteome</keyword>